<dbReference type="EMBL" id="JAFNEN010000176">
    <property type="protein sequence ID" value="KAG8190708.1"/>
    <property type="molecule type" value="Genomic_DNA"/>
</dbReference>
<name>A0AAV6V3V2_9ARAC</name>
<proteinExistence type="predicted"/>
<gene>
    <name evidence="1" type="ORF">JTE90_004211</name>
</gene>
<keyword evidence="2" id="KW-1185">Reference proteome</keyword>
<sequence>MLTRGQRMCQPLEISGVNASHREIIRQLYQCLTSNLLNGGGWADVSGVVIIHRFRDGRKKYSRSGRPTSKDFGG</sequence>
<protein>
    <submittedName>
        <fullName evidence="1">Uncharacterized protein</fullName>
    </submittedName>
</protein>
<organism evidence="1 2">
    <name type="scientific">Oedothorax gibbosus</name>
    <dbReference type="NCBI Taxonomy" id="931172"/>
    <lineage>
        <taxon>Eukaryota</taxon>
        <taxon>Metazoa</taxon>
        <taxon>Ecdysozoa</taxon>
        <taxon>Arthropoda</taxon>
        <taxon>Chelicerata</taxon>
        <taxon>Arachnida</taxon>
        <taxon>Araneae</taxon>
        <taxon>Araneomorphae</taxon>
        <taxon>Entelegynae</taxon>
        <taxon>Araneoidea</taxon>
        <taxon>Linyphiidae</taxon>
        <taxon>Erigoninae</taxon>
        <taxon>Oedothorax</taxon>
    </lineage>
</organism>
<dbReference type="AlphaFoldDB" id="A0AAV6V3V2"/>
<accession>A0AAV6V3V2</accession>
<comment type="caution">
    <text evidence="1">The sequence shown here is derived from an EMBL/GenBank/DDBJ whole genome shotgun (WGS) entry which is preliminary data.</text>
</comment>
<reference evidence="1 2" key="1">
    <citation type="journal article" date="2022" name="Nat. Ecol. Evol.">
        <title>A masculinizing supergene underlies an exaggerated male reproductive morph in a spider.</title>
        <authorList>
            <person name="Hendrickx F."/>
            <person name="De Corte Z."/>
            <person name="Sonet G."/>
            <person name="Van Belleghem S.M."/>
            <person name="Kostlbacher S."/>
            <person name="Vangestel C."/>
        </authorList>
    </citation>
    <scope>NUCLEOTIDE SEQUENCE [LARGE SCALE GENOMIC DNA]</scope>
    <source>
        <strain evidence="1">W744_W776</strain>
    </source>
</reference>
<dbReference type="Proteomes" id="UP000827092">
    <property type="component" value="Unassembled WGS sequence"/>
</dbReference>
<evidence type="ECO:0000313" key="1">
    <source>
        <dbReference type="EMBL" id="KAG8190708.1"/>
    </source>
</evidence>
<evidence type="ECO:0000313" key="2">
    <source>
        <dbReference type="Proteomes" id="UP000827092"/>
    </source>
</evidence>